<dbReference type="GO" id="GO:0016301">
    <property type="term" value="F:kinase activity"/>
    <property type="evidence" value="ECO:0007669"/>
    <property type="project" value="UniProtKB-KW"/>
</dbReference>
<keyword evidence="3 5" id="KW-0418">Kinase</keyword>
<dbReference type="SUPFAM" id="SSF53613">
    <property type="entry name" value="Ribokinase-like"/>
    <property type="match status" value="1"/>
</dbReference>
<organism evidence="5 6">
    <name type="scientific">Halomarina ordinaria</name>
    <dbReference type="NCBI Taxonomy" id="3033939"/>
    <lineage>
        <taxon>Archaea</taxon>
        <taxon>Methanobacteriati</taxon>
        <taxon>Methanobacteriota</taxon>
        <taxon>Stenosarchaea group</taxon>
        <taxon>Halobacteria</taxon>
        <taxon>Halobacteriales</taxon>
        <taxon>Natronomonadaceae</taxon>
        <taxon>Halomarina</taxon>
    </lineage>
</organism>
<dbReference type="InterPro" id="IPR011611">
    <property type="entry name" value="PfkB_dom"/>
</dbReference>
<keyword evidence="6" id="KW-1185">Reference proteome</keyword>
<dbReference type="PANTHER" id="PTHR10584">
    <property type="entry name" value="SUGAR KINASE"/>
    <property type="match status" value="1"/>
</dbReference>
<dbReference type="EC" id="2.7.1.-" evidence="5"/>
<gene>
    <name evidence="5" type="ORF">ACFQHK_00310</name>
</gene>
<evidence type="ECO:0000313" key="5">
    <source>
        <dbReference type="EMBL" id="MFC6834944.1"/>
    </source>
</evidence>
<dbReference type="InterPro" id="IPR029056">
    <property type="entry name" value="Ribokinase-like"/>
</dbReference>
<evidence type="ECO:0000256" key="1">
    <source>
        <dbReference type="ARBA" id="ARBA00010688"/>
    </source>
</evidence>
<keyword evidence="2 5" id="KW-0808">Transferase</keyword>
<dbReference type="Pfam" id="PF00294">
    <property type="entry name" value="PfkB"/>
    <property type="match status" value="1"/>
</dbReference>
<name>A0ABD5U3J6_9EURY</name>
<dbReference type="PANTHER" id="PTHR10584:SF166">
    <property type="entry name" value="RIBOKINASE"/>
    <property type="match status" value="1"/>
</dbReference>
<comment type="similarity">
    <text evidence="1">Belongs to the carbohydrate kinase PfkB family.</text>
</comment>
<proteinExistence type="inferred from homology"/>
<comment type="caution">
    <text evidence="5">The sequence shown here is derived from an EMBL/GenBank/DDBJ whole genome shotgun (WGS) entry which is preliminary data.</text>
</comment>
<reference evidence="5 6" key="1">
    <citation type="journal article" date="2019" name="Int. J. Syst. Evol. Microbiol.">
        <title>The Global Catalogue of Microorganisms (GCM) 10K type strain sequencing project: providing services to taxonomists for standard genome sequencing and annotation.</title>
        <authorList>
            <consortium name="The Broad Institute Genomics Platform"/>
            <consortium name="The Broad Institute Genome Sequencing Center for Infectious Disease"/>
            <person name="Wu L."/>
            <person name="Ma J."/>
        </authorList>
    </citation>
    <scope>NUCLEOTIDE SEQUENCE [LARGE SCALE GENOMIC DNA]</scope>
    <source>
        <strain evidence="5 6">PSRA2</strain>
    </source>
</reference>
<evidence type="ECO:0000256" key="3">
    <source>
        <dbReference type="ARBA" id="ARBA00022777"/>
    </source>
</evidence>
<sequence length="288" mass="30185">MRVVCAGHVNWDVTLFVDALPGPDAEATIRDRREGGGGSAANVATHLARLDVDVGLVGSVGDDRDGVDTREELVAAGVDTRGVRVVEGMTAVKYLLVTPDGETYVLGTHGVNESYAAEHVPGEYLARADYLHLTGQHPETAARLAERAREAGLRVSFDPGRRLSARDYSAALSHADVVFLNSREAEQRRERVPDQVVVTKHGAGGATVESPDGRVTHPGYPVEAVDSTGAGDAFAAGFLAALLDDGDYARALAVANACGALVASAPGTRPTLDHERLDALVGSDVESE</sequence>
<dbReference type="Gene3D" id="3.40.1190.20">
    <property type="match status" value="1"/>
</dbReference>
<dbReference type="Proteomes" id="UP001596406">
    <property type="component" value="Unassembled WGS sequence"/>
</dbReference>
<dbReference type="RefSeq" id="WP_304446655.1">
    <property type="nucleotide sequence ID" value="NZ_JARRAH010000001.1"/>
</dbReference>
<evidence type="ECO:0000256" key="2">
    <source>
        <dbReference type="ARBA" id="ARBA00022679"/>
    </source>
</evidence>
<dbReference type="EMBL" id="JBHSXM010000001">
    <property type="protein sequence ID" value="MFC6834944.1"/>
    <property type="molecule type" value="Genomic_DNA"/>
</dbReference>
<dbReference type="PROSITE" id="PS00584">
    <property type="entry name" value="PFKB_KINASES_2"/>
    <property type="match status" value="1"/>
</dbReference>
<protein>
    <submittedName>
        <fullName evidence="5">Carbohydrate kinase family protein</fullName>
        <ecNumber evidence="5">2.7.1.-</ecNumber>
    </submittedName>
</protein>
<dbReference type="InterPro" id="IPR002173">
    <property type="entry name" value="Carboh/pur_kinase_PfkB_CS"/>
</dbReference>
<feature type="domain" description="Carbohydrate kinase PfkB" evidence="4">
    <location>
        <begin position="2"/>
        <end position="272"/>
    </location>
</feature>
<dbReference type="AlphaFoldDB" id="A0ABD5U3J6"/>
<evidence type="ECO:0000259" key="4">
    <source>
        <dbReference type="Pfam" id="PF00294"/>
    </source>
</evidence>
<evidence type="ECO:0000313" key="6">
    <source>
        <dbReference type="Proteomes" id="UP001596406"/>
    </source>
</evidence>
<accession>A0ABD5U3J6</accession>